<proteinExistence type="inferred from homology"/>
<keyword evidence="1 3" id="KW-0403">Intermediate filament</keyword>
<keyword evidence="7" id="KW-1185">Reference proteome</keyword>
<keyword evidence="2 4" id="KW-0175">Coiled coil</keyword>
<dbReference type="Pfam" id="PF00038">
    <property type="entry name" value="Filament"/>
    <property type="match status" value="2"/>
</dbReference>
<dbReference type="InterPro" id="IPR052857">
    <property type="entry name" value="IF_Keratin-like"/>
</dbReference>
<dbReference type="Gene3D" id="1.20.5.170">
    <property type="match status" value="1"/>
</dbReference>
<evidence type="ECO:0000256" key="1">
    <source>
        <dbReference type="ARBA" id="ARBA00022754"/>
    </source>
</evidence>
<dbReference type="SMART" id="SM01391">
    <property type="entry name" value="Filament"/>
    <property type="match status" value="1"/>
</dbReference>
<dbReference type="RefSeq" id="XP_030628044.1">
    <property type="nucleotide sequence ID" value="XM_030772184.1"/>
</dbReference>
<organism evidence="7 8">
    <name type="scientific">Chanos chanos</name>
    <name type="common">Milkfish</name>
    <name type="synonym">Mugil chanos</name>
    <dbReference type="NCBI Taxonomy" id="29144"/>
    <lineage>
        <taxon>Eukaryota</taxon>
        <taxon>Metazoa</taxon>
        <taxon>Chordata</taxon>
        <taxon>Craniata</taxon>
        <taxon>Vertebrata</taxon>
        <taxon>Euteleostomi</taxon>
        <taxon>Actinopterygii</taxon>
        <taxon>Neopterygii</taxon>
        <taxon>Teleostei</taxon>
        <taxon>Ostariophysi</taxon>
        <taxon>Gonorynchiformes</taxon>
        <taxon>Chanidae</taxon>
        <taxon>Chanos</taxon>
    </lineage>
</organism>
<dbReference type="PANTHER" id="PTHR47082">
    <property type="entry name" value="KERATIN-LIKE PROTEIN KRT222"/>
    <property type="match status" value="1"/>
</dbReference>
<gene>
    <name evidence="8" type="primary">krt222</name>
</gene>
<dbReference type="PROSITE" id="PS51842">
    <property type="entry name" value="IF_ROD_2"/>
    <property type="match status" value="1"/>
</dbReference>
<sequence>MSELFGLAGWTCVDMEMVGDPQWALRGLNERLRSFLDHVGHLHEANQQLERKILEWGRRNIPQPHDRVAQETTMQELHSQVTRLLVENARLALYTDSMKTEASRLQTRWEAEKRLTRSLEQQVVLLREKKRETYQANTLLETELSAAETDLQHMNDEYQASWEELLKQQKDVLAALSAERVDHKYGDYNHSNTQCDGYDPAPSSPNSAIHHSLDLELAQSSDTVNLTGAALSQDGGLAEQTQEQTALREAQEELVEVRKQWHKIQVEIESLHAQERGLQSTLHHNECQYSSQLHDLAQKAQRLETELGEVQQNLANQQQSHTHLLNTKMRLEQEIATYKKLLDCEEKKYHPCVDGGQKKMHQSGEEQDQGVYADPPGTEPNSTETRINRNYLSLKRPSSRVILTDPGEKNEGELTTVRTQEMLDGNVVQENTEGCGTVEMENVDKVIKQWEDAFFKVNPKLRKKSSALRFDVQMSKPEDGCGQMKDDSPPSVEVCLVMKHPHGMPTAAK</sequence>
<evidence type="ECO:0000256" key="3">
    <source>
        <dbReference type="RuleBase" id="RU000685"/>
    </source>
</evidence>
<dbReference type="GeneID" id="115810258"/>
<evidence type="ECO:0000256" key="5">
    <source>
        <dbReference type="SAM" id="MobiDB-lite"/>
    </source>
</evidence>
<reference evidence="8" key="1">
    <citation type="submission" date="2025-08" db="UniProtKB">
        <authorList>
            <consortium name="RefSeq"/>
        </authorList>
    </citation>
    <scope>IDENTIFICATION</scope>
</reference>
<dbReference type="InterPro" id="IPR018039">
    <property type="entry name" value="IF_conserved"/>
</dbReference>
<name>A0A6J2V6U8_CHACN</name>
<feature type="coiled-coil region" evidence="4">
    <location>
        <begin position="293"/>
        <end position="348"/>
    </location>
</feature>
<feature type="domain" description="IF rod" evidence="6">
    <location>
        <begin position="21"/>
        <end position="349"/>
    </location>
</feature>
<dbReference type="SUPFAM" id="SSF64593">
    <property type="entry name" value="Intermediate filament protein, coiled coil region"/>
    <property type="match status" value="1"/>
</dbReference>
<evidence type="ECO:0000313" key="7">
    <source>
        <dbReference type="Proteomes" id="UP000504632"/>
    </source>
</evidence>
<evidence type="ECO:0000256" key="2">
    <source>
        <dbReference type="ARBA" id="ARBA00023054"/>
    </source>
</evidence>
<dbReference type="OrthoDB" id="8861979at2759"/>
<dbReference type="GO" id="GO:0005882">
    <property type="term" value="C:intermediate filament"/>
    <property type="evidence" value="ECO:0007669"/>
    <property type="project" value="UniProtKB-KW"/>
</dbReference>
<dbReference type="Gene3D" id="1.20.5.1160">
    <property type="entry name" value="Vasodilator-stimulated phosphoprotein"/>
    <property type="match status" value="1"/>
</dbReference>
<comment type="similarity">
    <text evidence="3">Belongs to the intermediate filament family.</text>
</comment>
<feature type="coiled-coil region" evidence="4">
    <location>
        <begin position="240"/>
        <end position="267"/>
    </location>
</feature>
<dbReference type="InterPro" id="IPR039008">
    <property type="entry name" value="IF_rod_dom"/>
</dbReference>
<accession>A0A6J2V6U8</accession>
<dbReference type="Proteomes" id="UP000504632">
    <property type="component" value="Chromosome 4"/>
</dbReference>
<dbReference type="CTD" id="125113"/>
<dbReference type="PROSITE" id="PS00226">
    <property type="entry name" value="IF_ROD_1"/>
    <property type="match status" value="1"/>
</dbReference>
<evidence type="ECO:0000256" key="4">
    <source>
        <dbReference type="SAM" id="Coils"/>
    </source>
</evidence>
<protein>
    <submittedName>
        <fullName evidence="8">Keratin-like protein KRT222</fullName>
    </submittedName>
</protein>
<feature type="region of interest" description="Disordered" evidence="5">
    <location>
        <begin position="354"/>
        <end position="385"/>
    </location>
</feature>
<dbReference type="InParanoid" id="A0A6J2V6U8"/>
<evidence type="ECO:0000259" key="6">
    <source>
        <dbReference type="PROSITE" id="PS51842"/>
    </source>
</evidence>
<dbReference type="AlphaFoldDB" id="A0A6J2V6U8"/>
<dbReference type="PANTHER" id="PTHR47082:SF1">
    <property type="entry name" value="KERATIN-LIKE PROTEIN KRT222"/>
    <property type="match status" value="1"/>
</dbReference>
<evidence type="ECO:0000313" key="8">
    <source>
        <dbReference type="RefSeq" id="XP_030628044.1"/>
    </source>
</evidence>